<evidence type="ECO:0000256" key="1">
    <source>
        <dbReference type="SAM" id="MobiDB-lite"/>
    </source>
</evidence>
<gene>
    <name evidence="2" type="ORF">NCTC13291_02670</name>
</gene>
<organism evidence="2 3">
    <name type="scientific">Roseomonas mucosa</name>
    <dbReference type="NCBI Taxonomy" id="207340"/>
    <lineage>
        <taxon>Bacteria</taxon>
        <taxon>Pseudomonadati</taxon>
        <taxon>Pseudomonadota</taxon>
        <taxon>Alphaproteobacteria</taxon>
        <taxon>Acetobacterales</taxon>
        <taxon>Roseomonadaceae</taxon>
        <taxon>Roseomonas</taxon>
    </lineage>
</organism>
<dbReference type="RefSeq" id="WP_019460915.1">
    <property type="nucleotide sequence ID" value="NZ_AP031462.1"/>
</dbReference>
<dbReference type="InterPro" id="IPR026002">
    <property type="entry name" value="ATC_hydrolase-like"/>
</dbReference>
<accession>A0A379N3N6</accession>
<dbReference type="GeneID" id="99633710"/>
<name>A0A379N3N6_9PROT</name>
<dbReference type="EMBL" id="UGVN01000001">
    <property type="protein sequence ID" value="SUE41093.1"/>
    <property type="molecule type" value="Genomic_DNA"/>
</dbReference>
<evidence type="ECO:0000313" key="2">
    <source>
        <dbReference type="EMBL" id="SUE41093.1"/>
    </source>
</evidence>
<proteinExistence type="predicted"/>
<feature type="region of interest" description="Disordered" evidence="1">
    <location>
        <begin position="1"/>
        <end position="20"/>
    </location>
</feature>
<dbReference type="Proteomes" id="UP000254919">
    <property type="component" value="Unassembled WGS sequence"/>
</dbReference>
<dbReference type="AlphaFoldDB" id="A0A379N3N6"/>
<evidence type="ECO:0000313" key="3">
    <source>
        <dbReference type="Proteomes" id="UP000254919"/>
    </source>
</evidence>
<dbReference type="Pfam" id="PF14196">
    <property type="entry name" value="ATC_hydrolase"/>
    <property type="match status" value="1"/>
</dbReference>
<reference evidence="2 3" key="1">
    <citation type="submission" date="2018-06" db="EMBL/GenBank/DDBJ databases">
        <authorList>
            <consortium name="Pathogen Informatics"/>
            <person name="Doyle S."/>
        </authorList>
    </citation>
    <scope>NUCLEOTIDE SEQUENCE [LARGE SCALE GENOMIC DNA]</scope>
    <source>
        <strain evidence="2 3">NCTC13291</strain>
    </source>
</reference>
<sequence length="185" mass="19959">MAESREIPSPALPAREPAPEERAARLAAELDAAFKARGRLYWDLLATLREAHGEAEAERLLSLAIERRGAAAGAALFAGLGDPTPQAVAETFLTRASPDWGRLFPHRLREAADGTLIVQVERCPLKEAWEEDGRTPEEIALLCRIAGRADHGVFGASGIGFAARTWKPGDRGCCELRLSPRPDGA</sequence>
<evidence type="ECO:0008006" key="4">
    <source>
        <dbReference type="Google" id="ProtNLM"/>
    </source>
</evidence>
<protein>
    <recommendedName>
        <fullName evidence="4">L-2-amino-thiazoline-4-carboxylic acid hydrolase</fullName>
    </recommendedName>
</protein>